<evidence type="ECO:0000313" key="3">
    <source>
        <dbReference type="Proteomes" id="UP000323386"/>
    </source>
</evidence>
<keyword evidence="3" id="KW-1185">Reference proteome</keyword>
<feature type="signal peptide" evidence="1">
    <location>
        <begin position="1"/>
        <end position="21"/>
    </location>
</feature>
<dbReference type="Proteomes" id="UP000323386">
    <property type="component" value="Unassembled WGS sequence"/>
</dbReference>
<organism evidence="2 3">
    <name type="scientific">Pseudozyma flocculosa</name>
    <dbReference type="NCBI Taxonomy" id="84751"/>
    <lineage>
        <taxon>Eukaryota</taxon>
        <taxon>Fungi</taxon>
        <taxon>Dikarya</taxon>
        <taxon>Basidiomycota</taxon>
        <taxon>Ustilaginomycotina</taxon>
        <taxon>Ustilaginomycetes</taxon>
        <taxon>Ustilaginales</taxon>
        <taxon>Ustilaginaceae</taxon>
        <taxon>Pseudozyma</taxon>
    </lineage>
</organism>
<dbReference type="EMBL" id="OOIP01000002">
    <property type="protein sequence ID" value="SPO35582.1"/>
    <property type="molecule type" value="Genomic_DNA"/>
</dbReference>
<accession>A0A5C3EU68</accession>
<reference evidence="2 3" key="1">
    <citation type="submission" date="2018-03" db="EMBL/GenBank/DDBJ databases">
        <authorList>
            <person name="Guldener U."/>
        </authorList>
    </citation>
    <scope>NUCLEOTIDE SEQUENCE [LARGE SCALE GENOMIC DNA]</scope>
    <source>
        <strain evidence="2 3">DAOM196992</strain>
    </source>
</reference>
<gene>
    <name evidence="2" type="ORF">PSFLO_01053</name>
</gene>
<dbReference type="AlphaFoldDB" id="A0A5C3EU68"/>
<name>A0A5C3EU68_9BASI</name>
<protein>
    <submittedName>
        <fullName evidence="2">Uncharacterized protein</fullName>
    </submittedName>
</protein>
<sequence length="106" mass="10936">MKAILPAILLLLGLVAAPSNAGVIATHPPANQRTFVSQAPRATACTVPDVTKLSASQQQTLRALRCDINTGLCNARPESLCQACPGLGGGHNLTCDNVIPARPPSK</sequence>
<keyword evidence="1" id="KW-0732">Signal</keyword>
<evidence type="ECO:0000256" key="1">
    <source>
        <dbReference type="SAM" id="SignalP"/>
    </source>
</evidence>
<evidence type="ECO:0000313" key="2">
    <source>
        <dbReference type="EMBL" id="SPO35582.1"/>
    </source>
</evidence>
<proteinExistence type="predicted"/>
<feature type="chain" id="PRO_5023098588" evidence="1">
    <location>
        <begin position="22"/>
        <end position="106"/>
    </location>
</feature>